<dbReference type="InterPro" id="IPR051159">
    <property type="entry name" value="Hexapeptide_acetyltransf"/>
</dbReference>
<protein>
    <submittedName>
        <fullName evidence="4">Sugar O-acetyltransferase</fullName>
    </submittedName>
</protein>
<dbReference type="InterPro" id="IPR018357">
    <property type="entry name" value="Hexapep_transf_CS"/>
</dbReference>
<dbReference type="SUPFAM" id="SSF51161">
    <property type="entry name" value="Trimeric LpxA-like enzymes"/>
    <property type="match status" value="1"/>
</dbReference>
<keyword evidence="2 4" id="KW-0808">Transferase</keyword>
<comment type="similarity">
    <text evidence="1">Belongs to the transferase hexapeptide repeat family.</text>
</comment>
<evidence type="ECO:0000256" key="1">
    <source>
        <dbReference type="ARBA" id="ARBA00007274"/>
    </source>
</evidence>
<evidence type="ECO:0000313" key="5">
    <source>
        <dbReference type="Proteomes" id="UP000465035"/>
    </source>
</evidence>
<dbReference type="InterPro" id="IPR011004">
    <property type="entry name" value="Trimer_LpxA-like_sf"/>
</dbReference>
<dbReference type="PANTHER" id="PTHR23416:SF23">
    <property type="entry name" value="ACETYLTRANSFERASE C18B11.09C-RELATED"/>
    <property type="match status" value="1"/>
</dbReference>
<evidence type="ECO:0000313" key="4">
    <source>
        <dbReference type="EMBL" id="QHB53365.1"/>
    </source>
</evidence>
<reference evidence="4 5" key="1">
    <citation type="submission" date="2019-12" db="EMBL/GenBank/DDBJ databases">
        <title>Lactobacillus hilgardii FLUB.</title>
        <authorList>
            <person name="Gustaw K."/>
        </authorList>
    </citation>
    <scope>NUCLEOTIDE SEQUENCE [LARGE SCALE GENOMIC DNA]</scope>
    <source>
        <strain evidence="4 5">FLUB</strain>
    </source>
</reference>
<dbReference type="PROSITE" id="PS00101">
    <property type="entry name" value="HEXAPEP_TRANSFERASES"/>
    <property type="match status" value="1"/>
</dbReference>
<dbReference type="AlphaFoldDB" id="A0A6P1ECM7"/>
<dbReference type="InterPro" id="IPR001451">
    <property type="entry name" value="Hexapep"/>
</dbReference>
<dbReference type="PANTHER" id="PTHR23416">
    <property type="entry name" value="SIALIC ACID SYNTHASE-RELATED"/>
    <property type="match status" value="1"/>
</dbReference>
<evidence type="ECO:0000256" key="2">
    <source>
        <dbReference type="ARBA" id="ARBA00022679"/>
    </source>
</evidence>
<dbReference type="Pfam" id="PF00132">
    <property type="entry name" value="Hexapep"/>
    <property type="match status" value="1"/>
</dbReference>
<proteinExistence type="inferred from homology"/>
<dbReference type="Proteomes" id="UP000465035">
    <property type="component" value="Chromosome"/>
</dbReference>
<dbReference type="EMBL" id="CP047121">
    <property type="protein sequence ID" value="QHB53365.1"/>
    <property type="molecule type" value="Genomic_DNA"/>
</dbReference>
<name>A0A6P1ECM7_LENHI</name>
<dbReference type="Gene3D" id="2.160.10.10">
    <property type="entry name" value="Hexapeptide repeat proteins"/>
    <property type="match status" value="1"/>
</dbReference>
<accession>A0A6P1ECM7</accession>
<organism evidence="4 5">
    <name type="scientific">Lentilactobacillus hilgardii</name>
    <name type="common">Lactobacillus hilgardii</name>
    <dbReference type="NCBI Taxonomy" id="1588"/>
    <lineage>
        <taxon>Bacteria</taxon>
        <taxon>Bacillati</taxon>
        <taxon>Bacillota</taxon>
        <taxon>Bacilli</taxon>
        <taxon>Lactobacillales</taxon>
        <taxon>Lactobacillaceae</taxon>
        <taxon>Lentilactobacillus</taxon>
    </lineage>
</organism>
<evidence type="ECO:0000256" key="3">
    <source>
        <dbReference type="ARBA" id="ARBA00022737"/>
    </source>
</evidence>
<keyword evidence="3" id="KW-0677">Repeat</keyword>
<sequence length="185" mass="20062">MKAALSGKRLKFEDPDFKQIDKIVAANTERLRKFNYEATSEEARRELLTQITLQPINQDTVVRPPFNTDFGRHIFLGAGVFVNSDCVFVDLGGIYLDDGALIGSKVSLLSVNHVKDSNHRRDLIPKAVHIKRHAWVGAGAIVLPGVTVGENAIVGAGSVVTKDVAANTVVVGNPAKPVHRISDET</sequence>
<gene>
    <name evidence="4" type="ORF">GQR93_03630</name>
</gene>
<dbReference type="GO" id="GO:0008374">
    <property type="term" value="F:O-acyltransferase activity"/>
    <property type="evidence" value="ECO:0007669"/>
    <property type="project" value="TreeGrafter"/>
</dbReference>